<feature type="short sequence motif" description="DGA/G" evidence="4">
    <location>
        <begin position="211"/>
        <end position="213"/>
    </location>
</feature>
<dbReference type="InterPro" id="IPR016035">
    <property type="entry name" value="Acyl_Trfase/lysoPLipase"/>
</dbReference>
<dbReference type="GO" id="GO:0016042">
    <property type="term" value="P:lipid catabolic process"/>
    <property type="evidence" value="ECO:0007669"/>
    <property type="project" value="UniProtKB-UniRule"/>
</dbReference>
<sequence length="330" mass="35112">MEKWLEKKDAICSDVQHIFLTKVIPMRVKQLGFIGLLGLALVGCDKTAKTPTQTTAIKAREPVIAIALGGGGAKGFAHIGVLKVLESHGIKPKIVTGTSAGSFVGSIYSSGKTPYQMQQIAQQLKESDLRDLTLNSQGIVLGQKLQDYVNRNVANKPIEQFPIRFAAVATRLDNGKKAEFIKGNAGQAVRASCSIPNVFVPATIGNTKYVDGGLVSPIPVQTARDMGADIVIAVDISARPSGSQPMNMWGLLDQTINIMGQQSINNELAQANIVIQPKVGHLGTLDLKSSNQAILEGEKAAQGKIIAIQNAISNFKKSPAALKPAPRAKF</sequence>
<dbReference type="PANTHER" id="PTHR14226">
    <property type="entry name" value="NEUROPATHY TARGET ESTERASE/SWISS CHEESE D.MELANOGASTER"/>
    <property type="match status" value="1"/>
</dbReference>
<evidence type="ECO:0000259" key="5">
    <source>
        <dbReference type="PROSITE" id="PS51635"/>
    </source>
</evidence>
<dbReference type="PROSITE" id="PS51635">
    <property type="entry name" value="PNPLA"/>
    <property type="match status" value="1"/>
</dbReference>
<evidence type="ECO:0000256" key="4">
    <source>
        <dbReference type="PROSITE-ProRule" id="PRU01161"/>
    </source>
</evidence>
<dbReference type="Pfam" id="PF01734">
    <property type="entry name" value="Patatin"/>
    <property type="match status" value="1"/>
</dbReference>
<keyword evidence="2 4" id="KW-0442">Lipid degradation</keyword>
<dbReference type="CDD" id="cd07205">
    <property type="entry name" value="Pat_PNPLA6_PNPLA7_NTE1_like"/>
    <property type="match status" value="1"/>
</dbReference>
<dbReference type="GO" id="GO:0016787">
    <property type="term" value="F:hydrolase activity"/>
    <property type="evidence" value="ECO:0007669"/>
    <property type="project" value="UniProtKB-UniRule"/>
</dbReference>
<evidence type="ECO:0000256" key="1">
    <source>
        <dbReference type="ARBA" id="ARBA00022801"/>
    </source>
</evidence>
<protein>
    <recommendedName>
        <fullName evidence="5">PNPLA domain-containing protein</fullName>
    </recommendedName>
</protein>
<proteinExistence type="predicted"/>
<dbReference type="Gene3D" id="3.40.1090.10">
    <property type="entry name" value="Cytosolic phospholipase A2 catalytic domain"/>
    <property type="match status" value="2"/>
</dbReference>
<dbReference type="EMBL" id="APPK01000012">
    <property type="protein sequence ID" value="ENV23443.1"/>
    <property type="molecule type" value="Genomic_DNA"/>
</dbReference>
<reference evidence="6 7" key="1">
    <citation type="submission" date="2013-02" db="EMBL/GenBank/DDBJ databases">
        <title>The Genome Sequence of Acinetobacter bereziniae NIPH 3.</title>
        <authorList>
            <consortium name="The Broad Institute Genome Sequencing Platform"/>
            <consortium name="The Broad Institute Genome Sequencing Center for Infectious Disease"/>
            <person name="Cerqueira G."/>
            <person name="Feldgarden M."/>
            <person name="Courvalin P."/>
            <person name="Perichon B."/>
            <person name="Grillot-Courvalin C."/>
            <person name="Clermont D."/>
            <person name="Rocha E."/>
            <person name="Yoon E.-J."/>
            <person name="Nemec A."/>
            <person name="Walker B."/>
            <person name="Young S.K."/>
            <person name="Zeng Q."/>
            <person name="Gargeya S."/>
            <person name="Fitzgerald M."/>
            <person name="Haas B."/>
            <person name="Abouelleil A."/>
            <person name="Alvarado L."/>
            <person name="Arachchi H.M."/>
            <person name="Berlin A.M."/>
            <person name="Chapman S.B."/>
            <person name="Dewar J."/>
            <person name="Goldberg J."/>
            <person name="Griggs A."/>
            <person name="Gujja S."/>
            <person name="Hansen M."/>
            <person name="Howarth C."/>
            <person name="Imamovic A."/>
            <person name="Larimer J."/>
            <person name="McCowan C."/>
            <person name="Murphy C."/>
            <person name="Neiman D."/>
            <person name="Pearson M."/>
            <person name="Priest M."/>
            <person name="Roberts A."/>
            <person name="Saif S."/>
            <person name="Shea T."/>
            <person name="Sisk P."/>
            <person name="Sykes S."/>
            <person name="Wortman J."/>
            <person name="Nusbaum C."/>
            <person name="Birren B."/>
        </authorList>
    </citation>
    <scope>NUCLEOTIDE SEQUENCE [LARGE SCALE GENOMIC DNA]</scope>
    <source>
        <strain evidence="6 7">NIPH 3</strain>
    </source>
</reference>
<dbReference type="SUPFAM" id="SSF52151">
    <property type="entry name" value="FabD/lysophospholipase-like"/>
    <property type="match status" value="1"/>
</dbReference>
<evidence type="ECO:0000256" key="3">
    <source>
        <dbReference type="ARBA" id="ARBA00023098"/>
    </source>
</evidence>
<feature type="short sequence motif" description="GXGXXG" evidence="4">
    <location>
        <begin position="70"/>
        <end position="75"/>
    </location>
</feature>
<evidence type="ECO:0000313" key="7">
    <source>
        <dbReference type="Proteomes" id="UP000013270"/>
    </source>
</evidence>
<comment type="caution">
    <text evidence="6">The sequence shown here is derived from an EMBL/GenBank/DDBJ whole genome shotgun (WGS) entry which is preliminary data.</text>
</comment>
<name>N8YV54_ACIBZ</name>
<keyword evidence="3 4" id="KW-0443">Lipid metabolism</keyword>
<organism evidence="6 7">
    <name type="scientific">Acinetobacter bereziniae NIPH 3</name>
    <dbReference type="NCBI Taxonomy" id="1217651"/>
    <lineage>
        <taxon>Bacteria</taxon>
        <taxon>Pseudomonadati</taxon>
        <taxon>Pseudomonadota</taxon>
        <taxon>Gammaproteobacteria</taxon>
        <taxon>Moraxellales</taxon>
        <taxon>Moraxellaceae</taxon>
        <taxon>Acinetobacter</taxon>
    </lineage>
</organism>
<evidence type="ECO:0000256" key="2">
    <source>
        <dbReference type="ARBA" id="ARBA00022963"/>
    </source>
</evidence>
<dbReference type="HOGENOM" id="CLU_047251_1_0_6"/>
<dbReference type="AlphaFoldDB" id="N8YV54"/>
<evidence type="ECO:0000313" key="6">
    <source>
        <dbReference type="EMBL" id="ENV23443.1"/>
    </source>
</evidence>
<feature type="domain" description="PNPLA" evidence="5">
    <location>
        <begin position="66"/>
        <end position="224"/>
    </location>
</feature>
<keyword evidence="1 4" id="KW-0378">Hydrolase</keyword>
<dbReference type="PANTHER" id="PTHR14226:SF76">
    <property type="entry name" value="NTE FAMILY PROTEIN RSSA"/>
    <property type="match status" value="1"/>
</dbReference>
<feature type="short sequence motif" description="GXSXG" evidence="4">
    <location>
        <begin position="97"/>
        <end position="101"/>
    </location>
</feature>
<dbReference type="InterPro" id="IPR050301">
    <property type="entry name" value="NTE"/>
</dbReference>
<dbReference type="InterPro" id="IPR002641">
    <property type="entry name" value="PNPLA_dom"/>
</dbReference>
<dbReference type="Proteomes" id="UP000013270">
    <property type="component" value="Unassembled WGS sequence"/>
</dbReference>
<accession>N8YV54</accession>
<feature type="active site" description="Proton acceptor" evidence="4">
    <location>
        <position position="211"/>
    </location>
</feature>
<dbReference type="PATRIC" id="fig|1217651.3.peg.536"/>
<gene>
    <name evidence="6" type="ORF">F963_00557</name>
</gene>
<feature type="active site" description="Nucleophile" evidence="4">
    <location>
        <position position="99"/>
    </location>
</feature>